<keyword evidence="1" id="KW-0732">Signal</keyword>
<dbReference type="AlphaFoldDB" id="A0A672JNW1"/>
<evidence type="ECO:0000256" key="1">
    <source>
        <dbReference type="SAM" id="SignalP"/>
    </source>
</evidence>
<accession>A0A672JNW1</accession>
<organism evidence="2 3">
    <name type="scientific">Salarias fasciatus</name>
    <name type="common">Jewelled blenny</name>
    <name type="synonym">Blennius fasciatus</name>
    <dbReference type="NCBI Taxonomy" id="181472"/>
    <lineage>
        <taxon>Eukaryota</taxon>
        <taxon>Metazoa</taxon>
        <taxon>Chordata</taxon>
        <taxon>Craniata</taxon>
        <taxon>Vertebrata</taxon>
        <taxon>Euteleostomi</taxon>
        <taxon>Actinopterygii</taxon>
        <taxon>Neopterygii</taxon>
        <taxon>Teleostei</taxon>
        <taxon>Neoteleostei</taxon>
        <taxon>Acanthomorphata</taxon>
        <taxon>Ovalentaria</taxon>
        <taxon>Blenniimorphae</taxon>
        <taxon>Blenniiformes</taxon>
        <taxon>Blennioidei</taxon>
        <taxon>Blenniidae</taxon>
        <taxon>Salariinae</taxon>
        <taxon>Salarias</taxon>
    </lineage>
</organism>
<dbReference type="Ensembl" id="ENSSFAT00005056285.1">
    <property type="protein sequence ID" value="ENSSFAP00005054600.1"/>
    <property type="gene ID" value="ENSSFAG00005025973.1"/>
</dbReference>
<evidence type="ECO:0008006" key="4">
    <source>
        <dbReference type="Google" id="ProtNLM"/>
    </source>
</evidence>
<name>A0A672JNW1_SALFA</name>
<dbReference type="InParanoid" id="A0A672JNW1"/>
<keyword evidence="3" id="KW-1185">Reference proteome</keyword>
<dbReference type="Proteomes" id="UP000472267">
    <property type="component" value="Chromosome 5"/>
</dbReference>
<evidence type="ECO:0000313" key="3">
    <source>
        <dbReference type="Proteomes" id="UP000472267"/>
    </source>
</evidence>
<proteinExistence type="predicted"/>
<reference evidence="2" key="3">
    <citation type="submission" date="2025-09" db="UniProtKB">
        <authorList>
            <consortium name="Ensembl"/>
        </authorList>
    </citation>
    <scope>IDENTIFICATION</scope>
</reference>
<reference evidence="2" key="1">
    <citation type="submission" date="2019-06" db="EMBL/GenBank/DDBJ databases">
        <authorList>
            <consortium name="Wellcome Sanger Institute Data Sharing"/>
        </authorList>
    </citation>
    <scope>NUCLEOTIDE SEQUENCE [LARGE SCALE GENOMIC DNA]</scope>
</reference>
<feature type="chain" id="PRO_5025371054" description="Neuromedin-K" evidence="1">
    <location>
        <begin position="28"/>
        <end position="101"/>
    </location>
</feature>
<sequence>MERLSVCCVLASLVLLMTLVCFPVSSCYTQLKRFDDGIDYDTFVSLMGRRSAATPNRNINGILAELLGRTSETFQTKTKLTKEKVPRAEAVTEMFISAHSC</sequence>
<evidence type="ECO:0000313" key="2">
    <source>
        <dbReference type="Ensembl" id="ENSSFAP00005054600.1"/>
    </source>
</evidence>
<feature type="signal peptide" evidence="1">
    <location>
        <begin position="1"/>
        <end position="27"/>
    </location>
</feature>
<reference evidence="2" key="2">
    <citation type="submission" date="2025-08" db="UniProtKB">
        <authorList>
            <consortium name="Ensembl"/>
        </authorList>
    </citation>
    <scope>IDENTIFICATION</scope>
</reference>
<protein>
    <recommendedName>
        <fullName evidence="4">Neuromedin-K</fullName>
    </recommendedName>
</protein>